<dbReference type="Proteomes" id="UP000594014">
    <property type="component" value="Chromosome"/>
</dbReference>
<accession>A0ACD1AFI3</accession>
<protein>
    <submittedName>
        <fullName evidence="1">BlaR1 family beta-lactam sensor/signal transducer</fullName>
    </submittedName>
</protein>
<name>A0ACD1AFI3_9FIRM</name>
<sequence length="587" mass="66728">MISIIFLIIMLLKTVLKNSTTAGFQYYIWVPFLSMLFLPFLPFTKVPFCGFPAFQNITAKAGAKADFAHAATGTAPGDWLQDFTITIQQHTVPDLQLLFTVLWACGIVFMSVMFLVASHRLRQLKQDSVLCLDNEIAAIFSDCKTELKISRCIALYQSAQAPTPMSFGIVHPCIILPATIRQNMSDSEIRYILLHELQHYKSRDIYFNYGSCLSATIYWFNPFVWFAVKQIRIDREVACDTLVLRILGENAYIDYGNTIIHYAEQYLRRAAFSLILEFSGGNRQIHRRISEIVQFKMENSRTGFRSSLAILLIFAIILFIAPMTPLNVLASGYYDFASASQNTEYEDLSAYFPNMDGSFVLYNLAADSYEVHNLKQSSKRVSPDSTIKIYSALFALEYGIISPENTGLSWDHTNYPYKEWNGDQTLDSAMRYSVNWYFQELNKRMGMEKLQNRFDLIDYGNRDLSGGLDDFWAESSLKISPIEQVEQMTRFYQNDLKFDPRNVGIVKDAMLLSSSNNGLLFGKTGTGDVKGLNKNGWFIGFVETEGNTYFFATNIQNGENCSGSTAAKITLSILNDKKIYRNDSSQK</sequence>
<evidence type="ECO:0000313" key="2">
    <source>
        <dbReference type="Proteomes" id="UP000594014"/>
    </source>
</evidence>
<proteinExistence type="predicted"/>
<reference evidence="1" key="1">
    <citation type="submission" date="2019-08" db="EMBL/GenBank/DDBJ databases">
        <title>Genome sequence of Clostridiales bacterium MT110.</title>
        <authorList>
            <person name="Cao J."/>
        </authorList>
    </citation>
    <scope>NUCLEOTIDE SEQUENCE</scope>
    <source>
        <strain evidence="1">MT110</strain>
    </source>
</reference>
<evidence type="ECO:0000313" key="1">
    <source>
        <dbReference type="EMBL" id="QOX65149.1"/>
    </source>
</evidence>
<gene>
    <name evidence="1" type="primary">blaR1</name>
    <name evidence="1" type="ORF">FRZ06_18245</name>
</gene>
<organism evidence="1 2">
    <name type="scientific">Anoxybacterium hadale</name>
    <dbReference type="NCBI Taxonomy" id="3408580"/>
    <lineage>
        <taxon>Bacteria</taxon>
        <taxon>Bacillati</taxon>
        <taxon>Bacillota</taxon>
        <taxon>Clostridia</taxon>
        <taxon>Peptostreptococcales</taxon>
        <taxon>Anaerovoracaceae</taxon>
        <taxon>Anoxybacterium</taxon>
    </lineage>
</organism>
<keyword evidence="2" id="KW-1185">Reference proteome</keyword>
<dbReference type="EMBL" id="CP042469">
    <property type="protein sequence ID" value="QOX65149.1"/>
    <property type="molecule type" value="Genomic_DNA"/>
</dbReference>